<evidence type="ECO:0000256" key="3">
    <source>
        <dbReference type="ARBA" id="ARBA00022989"/>
    </source>
</evidence>
<accession>A0A0B3BT93</accession>
<evidence type="ECO:0000313" key="6">
    <source>
        <dbReference type="EMBL" id="KHO65865.1"/>
    </source>
</evidence>
<organism evidence="6 7">
    <name type="scientific">Pseudomonas flexibilis</name>
    <dbReference type="NCBI Taxonomy" id="706570"/>
    <lineage>
        <taxon>Bacteria</taxon>
        <taxon>Pseudomonadati</taxon>
        <taxon>Pseudomonadota</taxon>
        <taxon>Gammaproteobacteria</taxon>
        <taxon>Pseudomonadales</taxon>
        <taxon>Pseudomonadaceae</taxon>
        <taxon>Pseudomonas</taxon>
    </lineage>
</organism>
<dbReference type="GO" id="GO:0012505">
    <property type="term" value="C:endomembrane system"/>
    <property type="evidence" value="ECO:0007669"/>
    <property type="project" value="UniProtKB-SubCell"/>
</dbReference>
<keyword evidence="7" id="KW-1185">Reference proteome</keyword>
<keyword evidence="3 5" id="KW-1133">Transmembrane helix</keyword>
<protein>
    <recommendedName>
        <fullName evidence="8">Protein-S-isoprenylcysteine O-methyltransferase Ste14</fullName>
    </recommendedName>
</protein>
<dbReference type="GO" id="GO:0016740">
    <property type="term" value="F:transferase activity"/>
    <property type="evidence" value="ECO:0007669"/>
    <property type="project" value="UniProtKB-ARBA"/>
</dbReference>
<feature type="transmembrane region" description="Helical" evidence="5">
    <location>
        <begin position="80"/>
        <end position="102"/>
    </location>
</feature>
<feature type="transmembrane region" description="Helical" evidence="5">
    <location>
        <begin position="39"/>
        <end position="59"/>
    </location>
</feature>
<comment type="caution">
    <text evidence="6">The sequence shown here is derived from an EMBL/GenBank/DDBJ whole genome shotgun (WGS) entry which is preliminary data.</text>
</comment>
<name>A0A0B3BT93_9PSED</name>
<gene>
    <name evidence="6" type="ORF">PT85_07455</name>
</gene>
<dbReference type="AlphaFoldDB" id="A0A0B3BT93"/>
<evidence type="ECO:0008006" key="8">
    <source>
        <dbReference type="Google" id="ProtNLM"/>
    </source>
</evidence>
<dbReference type="PANTHER" id="PTHR12714:SF11">
    <property type="entry name" value="PROTEIN C-TERMINAL S-ISOPRENYLCYSTEINE CARBOXYL O-METHYLTRANSFERASE"/>
    <property type="match status" value="1"/>
</dbReference>
<evidence type="ECO:0000256" key="5">
    <source>
        <dbReference type="SAM" id="Phobius"/>
    </source>
</evidence>
<feature type="transmembrane region" description="Helical" evidence="5">
    <location>
        <begin position="108"/>
        <end position="124"/>
    </location>
</feature>
<dbReference type="Pfam" id="PF04191">
    <property type="entry name" value="PEMT"/>
    <property type="match status" value="1"/>
</dbReference>
<keyword evidence="2 5" id="KW-0812">Transmembrane</keyword>
<evidence type="ECO:0000313" key="7">
    <source>
        <dbReference type="Proteomes" id="UP000030980"/>
    </source>
</evidence>
<evidence type="ECO:0000256" key="4">
    <source>
        <dbReference type="ARBA" id="ARBA00023136"/>
    </source>
</evidence>
<comment type="subcellular location">
    <subcellularLocation>
        <location evidence="1">Endomembrane system</location>
        <topology evidence="1">Multi-pass membrane protein</topology>
    </subcellularLocation>
</comment>
<dbReference type="EMBL" id="JTAK01000002">
    <property type="protein sequence ID" value="KHO65865.1"/>
    <property type="molecule type" value="Genomic_DNA"/>
</dbReference>
<sequence length="150" mass="16854">MPGGSMARYPLLVMLALLGLAWLFDRLLPAPLGLPGLPWLGIALLLAGGLLLILAAGLFRARGTTVDPTRSPDTLVTDGLYRLSRNPMYLGMLLVLIGFALWRDSWPALLGPLAFFLYMNQVVIPREERMVEGRFAEQFQAYRQRTRRWI</sequence>
<dbReference type="Gene3D" id="1.20.120.1630">
    <property type="match status" value="1"/>
</dbReference>
<dbReference type="PANTHER" id="PTHR12714">
    <property type="entry name" value="PROTEIN-S ISOPRENYLCYSTEINE O-METHYLTRANSFERASE"/>
    <property type="match status" value="1"/>
</dbReference>
<reference evidence="6 7" key="1">
    <citation type="submission" date="2014-11" db="EMBL/GenBank/DDBJ databases">
        <title>Genome sequence of Pseudomonas tuomuerensis JCM 14085.</title>
        <authorList>
            <person name="Shin S.-K."/>
            <person name="Yi H."/>
        </authorList>
    </citation>
    <scope>NUCLEOTIDE SEQUENCE [LARGE SCALE GENOMIC DNA]</scope>
    <source>
        <strain evidence="6 7">JCM 14085</strain>
    </source>
</reference>
<evidence type="ECO:0000256" key="1">
    <source>
        <dbReference type="ARBA" id="ARBA00004127"/>
    </source>
</evidence>
<dbReference type="Proteomes" id="UP000030980">
    <property type="component" value="Unassembled WGS sequence"/>
</dbReference>
<keyword evidence="4 5" id="KW-0472">Membrane</keyword>
<dbReference type="InterPro" id="IPR007318">
    <property type="entry name" value="Phopholipid_MeTrfase"/>
</dbReference>
<proteinExistence type="predicted"/>
<evidence type="ECO:0000256" key="2">
    <source>
        <dbReference type="ARBA" id="ARBA00022692"/>
    </source>
</evidence>
<dbReference type="STRING" id="706570.PT85_07455"/>